<protein>
    <submittedName>
        <fullName evidence="1">Cytochrome P450</fullName>
    </submittedName>
</protein>
<accession>A0ACD1HMP4</accession>
<evidence type="ECO:0000313" key="1">
    <source>
        <dbReference type="EMBL" id="RAH74947.1"/>
    </source>
</evidence>
<evidence type="ECO:0000313" key="2">
    <source>
        <dbReference type="Proteomes" id="UP000249661"/>
    </source>
</evidence>
<dbReference type="Proteomes" id="UP000249661">
    <property type="component" value="Unassembled WGS sequence"/>
</dbReference>
<gene>
    <name evidence="1" type="ORF">BO66DRAFT_387758</name>
</gene>
<keyword evidence="2" id="KW-1185">Reference proteome</keyword>
<name>A0ACD1HMP4_9EURO</name>
<organism evidence="1 2">
    <name type="scientific">Aspergillus aculeatinus CBS 121060</name>
    <dbReference type="NCBI Taxonomy" id="1448322"/>
    <lineage>
        <taxon>Eukaryota</taxon>
        <taxon>Fungi</taxon>
        <taxon>Dikarya</taxon>
        <taxon>Ascomycota</taxon>
        <taxon>Pezizomycotina</taxon>
        <taxon>Eurotiomycetes</taxon>
        <taxon>Eurotiomycetidae</taxon>
        <taxon>Eurotiales</taxon>
        <taxon>Aspergillaceae</taxon>
        <taxon>Aspergillus</taxon>
        <taxon>Aspergillus subgen. Circumdati</taxon>
    </lineage>
</organism>
<sequence>MHFFGLFGSSYIIPTTPETLKDVLSTHAYDYEKASAFKKYTTDQPIPKNTFVGLCTRAINHAEHLWGPDAAAFRPERWLERSAEGPGLLISPLGGAPASVCMLSFFHGTRSCVGRDLALAQMKRQIAVVVRRFRLETVGRVEEVRPCRLFATTPAPDLLVRFTELEG</sequence>
<proteinExistence type="predicted"/>
<reference evidence="1" key="1">
    <citation type="submission" date="2018-02" db="EMBL/GenBank/DDBJ databases">
        <title>The genomes of Aspergillus section Nigri reveals drivers in fungal speciation.</title>
        <authorList>
            <consortium name="DOE Joint Genome Institute"/>
            <person name="Vesth T.C."/>
            <person name="Nybo J."/>
            <person name="Theobald S."/>
            <person name="Brandl J."/>
            <person name="Frisvad J.C."/>
            <person name="Nielsen K.F."/>
            <person name="Lyhne E.K."/>
            <person name="Kogle M.E."/>
            <person name="Kuo A."/>
            <person name="Riley R."/>
            <person name="Clum A."/>
            <person name="Nolan M."/>
            <person name="Lipzen A."/>
            <person name="Salamov A."/>
            <person name="Henrissat B."/>
            <person name="Wiebenga A."/>
            <person name="De vries R.P."/>
            <person name="Grigoriev I.V."/>
            <person name="Mortensen U.H."/>
            <person name="Andersen M.R."/>
            <person name="Baker S.E."/>
        </authorList>
    </citation>
    <scope>NUCLEOTIDE SEQUENCE</scope>
    <source>
        <strain evidence="1">CBS 121060</strain>
    </source>
</reference>
<dbReference type="EMBL" id="KZ824934">
    <property type="protein sequence ID" value="RAH74947.1"/>
    <property type="molecule type" value="Genomic_DNA"/>
</dbReference>